<evidence type="ECO:0000259" key="3">
    <source>
        <dbReference type="PROSITE" id="PS50097"/>
    </source>
</evidence>
<protein>
    <submittedName>
        <fullName evidence="5">BTB domain-containing protein</fullName>
    </submittedName>
</protein>
<dbReference type="Gene3D" id="3.30.710.10">
    <property type="entry name" value="Potassium Channel Kv1.1, Chain A"/>
    <property type="match status" value="1"/>
</dbReference>
<keyword evidence="4" id="KW-1185">Reference proteome</keyword>
<dbReference type="SUPFAM" id="SSF54695">
    <property type="entry name" value="POZ domain"/>
    <property type="match status" value="1"/>
</dbReference>
<dbReference type="Proteomes" id="UP000046395">
    <property type="component" value="Unassembled WGS sequence"/>
</dbReference>
<dbReference type="PROSITE" id="PS50097">
    <property type="entry name" value="BTB"/>
    <property type="match status" value="1"/>
</dbReference>
<dbReference type="WBParaSite" id="TMUE_2000008435.1">
    <property type="protein sequence ID" value="TMUE_2000008435.1"/>
    <property type="gene ID" value="WBGene00300278"/>
</dbReference>
<dbReference type="PANTHER" id="PTHR45632">
    <property type="entry name" value="LD33804P"/>
    <property type="match status" value="1"/>
</dbReference>
<dbReference type="GO" id="GO:0005737">
    <property type="term" value="C:cytoplasm"/>
    <property type="evidence" value="ECO:0007669"/>
    <property type="project" value="UniProtKB-ARBA"/>
</dbReference>
<dbReference type="SUPFAM" id="SSF117281">
    <property type="entry name" value="Kelch motif"/>
    <property type="match status" value="1"/>
</dbReference>
<dbReference type="SMART" id="SM00612">
    <property type="entry name" value="Kelch"/>
    <property type="match status" value="5"/>
</dbReference>
<sequence>MFTLDMMEKTAAEITIQDIGFDILQDVINFVYTGKILLTLQSAPNILMASAYLQLDSLVNACNSFLIERMSHYNIEDLIVLGKYSNCVQLVNLAWNFMLKFFLQYSKQNSFLQTSHKNLVELLKDDKLVVCTEMDVFQSIKRWVGADVTNRGNFLPSLLTCVRLHLLPKQCVSSEILADELVQRFAGDFKLIDFDSDADGMLDLRRQIIGINVGEIEAHPRNWDLVTKQVYLSGNSVSQHAIRLHRFDYSCESWSKVIPLNIERYKFEVAGLPNKLFFIGGIGRVAYIRDVNVYDVRNHSYTTATPLLLHRTLLSTAVCGQCIYVIGGQYGIELLDSVEVFYAQENRWIFSKELPEVRVSCASVYLNGRVYVIGGSNGTCITRTVYCFDINSGQWSKLANIKEPRRYLGAAVLNEKIYVVGGSNHAGPLCSAECYDLRQDMWTPVANMNVRRSMLGVVEYDGCLFAFGGFDVHDPLCTSEVYNPKQNEWQFLSASNGIQGSCTAATVPIINTL</sequence>
<dbReference type="PIRSF" id="PIRSF037037">
    <property type="entry name" value="Kelch-like_protein_gigaxonin"/>
    <property type="match status" value="1"/>
</dbReference>
<dbReference type="AlphaFoldDB" id="A0A5S6QMI7"/>
<dbReference type="InterPro" id="IPR006652">
    <property type="entry name" value="Kelch_1"/>
</dbReference>
<evidence type="ECO:0000256" key="2">
    <source>
        <dbReference type="ARBA" id="ARBA00022737"/>
    </source>
</evidence>
<accession>A0A5S6QMI7</accession>
<evidence type="ECO:0000313" key="4">
    <source>
        <dbReference type="Proteomes" id="UP000046395"/>
    </source>
</evidence>
<dbReference type="Gene3D" id="2.120.10.80">
    <property type="entry name" value="Kelch-type beta propeller"/>
    <property type="match status" value="1"/>
</dbReference>
<name>A0A5S6QMI7_TRIMR</name>
<dbReference type="InterPro" id="IPR015915">
    <property type="entry name" value="Kelch-typ_b-propeller"/>
</dbReference>
<proteinExistence type="predicted"/>
<keyword evidence="1" id="KW-0880">Kelch repeat</keyword>
<dbReference type="Pfam" id="PF01344">
    <property type="entry name" value="Kelch_1"/>
    <property type="match status" value="1"/>
</dbReference>
<dbReference type="InterPro" id="IPR011705">
    <property type="entry name" value="BACK"/>
</dbReference>
<dbReference type="InterPro" id="IPR011333">
    <property type="entry name" value="SKP1/BTB/POZ_sf"/>
</dbReference>
<dbReference type="Pfam" id="PF00651">
    <property type="entry name" value="BTB"/>
    <property type="match status" value="1"/>
</dbReference>
<dbReference type="STRING" id="70415.A0A5S6QMI7"/>
<keyword evidence="2" id="KW-0677">Repeat</keyword>
<dbReference type="Pfam" id="PF24681">
    <property type="entry name" value="Kelch_KLHDC2_KLHL20_DRC7"/>
    <property type="match status" value="1"/>
</dbReference>
<dbReference type="Pfam" id="PF07707">
    <property type="entry name" value="BACK"/>
    <property type="match status" value="1"/>
</dbReference>
<dbReference type="Gene3D" id="1.25.40.420">
    <property type="match status" value="1"/>
</dbReference>
<evidence type="ECO:0000256" key="1">
    <source>
        <dbReference type="ARBA" id="ARBA00022441"/>
    </source>
</evidence>
<organism evidence="4 5">
    <name type="scientific">Trichuris muris</name>
    <name type="common">Mouse whipworm</name>
    <dbReference type="NCBI Taxonomy" id="70415"/>
    <lineage>
        <taxon>Eukaryota</taxon>
        <taxon>Metazoa</taxon>
        <taxon>Ecdysozoa</taxon>
        <taxon>Nematoda</taxon>
        <taxon>Enoplea</taxon>
        <taxon>Dorylaimia</taxon>
        <taxon>Trichinellida</taxon>
        <taxon>Trichuridae</taxon>
        <taxon>Trichuris</taxon>
    </lineage>
</organism>
<dbReference type="InterPro" id="IPR017096">
    <property type="entry name" value="BTB-kelch_protein"/>
</dbReference>
<dbReference type="SMART" id="SM00875">
    <property type="entry name" value="BACK"/>
    <property type="match status" value="1"/>
</dbReference>
<feature type="domain" description="BTB" evidence="3">
    <location>
        <begin position="1"/>
        <end position="40"/>
    </location>
</feature>
<evidence type="ECO:0000313" key="5">
    <source>
        <dbReference type="WBParaSite" id="TMUE_2000008435.1"/>
    </source>
</evidence>
<dbReference type="InterPro" id="IPR000210">
    <property type="entry name" value="BTB/POZ_dom"/>
</dbReference>
<dbReference type="PANTHER" id="PTHR45632:SF17">
    <property type="entry name" value="KELCH-LIKE PROTEIN 31"/>
    <property type="match status" value="1"/>
</dbReference>
<reference evidence="5" key="1">
    <citation type="submission" date="2019-12" db="UniProtKB">
        <authorList>
            <consortium name="WormBaseParasite"/>
        </authorList>
    </citation>
    <scope>IDENTIFICATION</scope>
</reference>